<feature type="region of interest" description="Disordered" evidence="7">
    <location>
        <begin position="216"/>
        <end position="244"/>
    </location>
</feature>
<feature type="transmembrane region" description="Helical" evidence="8">
    <location>
        <begin position="80"/>
        <end position="98"/>
    </location>
</feature>
<reference evidence="9 10" key="1">
    <citation type="journal article" date="2016" name="Sci. Rep.">
        <title>The genome sequence of the outbreeding globe artichoke constructed de novo incorporating a phase-aware low-pass sequencing strategy of F1 progeny.</title>
        <authorList>
            <person name="Scaglione D."/>
            <person name="Reyes-Chin-Wo S."/>
            <person name="Acquadro A."/>
            <person name="Froenicke L."/>
            <person name="Portis E."/>
            <person name="Beitel C."/>
            <person name="Tirone M."/>
            <person name="Mauro R."/>
            <person name="Lo Monaco A."/>
            <person name="Mauromicale G."/>
            <person name="Faccioli P."/>
            <person name="Cattivelli L."/>
            <person name="Rieseberg L."/>
            <person name="Michelmore R."/>
            <person name="Lanteri S."/>
        </authorList>
    </citation>
    <scope>NUCLEOTIDE SEQUENCE [LARGE SCALE GENOMIC DNA]</scope>
    <source>
        <strain evidence="9">2C</strain>
    </source>
</reference>
<comment type="function">
    <text evidence="1">May be involved in both secretory and endocytic intracellular trafficking in the endosomal/prevacuolar compartments.</text>
</comment>
<sequence length="327" mass="35378">MSSQNLPISDPPSSTTGNAAWSSTISATPALRAFLARFTESLRRAFARRRPWYELVDRTAFSKPDSLTDATSRIRKNFNYFRVNYLTLLSAVLAFSLLSHPFSLLTIVSLLAAWLFLYLFRAADQPVVIGGRTFSDREILGILVLFTVFVVFLTSVGSLLMSATLIGVGIICVHGAFRDPEDLFLDDQETSGAGLFSSFSGAATSSAVADVMAPSFPPSSSGQSPGSPPSASGQSPSYSGKSPGSPPPSSLLPLLRCFSLLRSIICICICIIWWVFETFLPSSGGFSNPPSTSVASGPRISIWILGFKNFDRGLHQHYQNPRSRLSI</sequence>
<keyword evidence="10" id="KW-1185">Reference proteome</keyword>
<accession>A0A103Y737</accession>
<comment type="caution">
    <text evidence="9">The sequence shown here is derived from an EMBL/GenBank/DDBJ whole genome shotgun (WGS) entry which is preliminary data.</text>
</comment>
<dbReference type="GO" id="GO:0016020">
    <property type="term" value="C:membrane"/>
    <property type="evidence" value="ECO:0007669"/>
    <property type="project" value="UniProtKB-SubCell"/>
</dbReference>
<dbReference type="PANTHER" id="PTHR19317:SF0">
    <property type="entry name" value="PRENYLATED RAB ACCEPTOR PROTEIN 1"/>
    <property type="match status" value="1"/>
</dbReference>
<dbReference type="EMBL" id="LEKV01002333">
    <property type="protein sequence ID" value="KVI03719.1"/>
    <property type="molecule type" value="Genomic_DNA"/>
</dbReference>
<dbReference type="Gramene" id="KVI03719">
    <property type="protein sequence ID" value="KVI03719"/>
    <property type="gene ID" value="Ccrd_017992"/>
</dbReference>
<evidence type="ECO:0000256" key="1">
    <source>
        <dbReference type="ARBA" id="ARBA00002501"/>
    </source>
</evidence>
<keyword evidence="6 8" id="KW-0472">Membrane</keyword>
<evidence type="ECO:0000256" key="2">
    <source>
        <dbReference type="ARBA" id="ARBA00004141"/>
    </source>
</evidence>
<dbReference type="Pfam" id="PF03208">
    <property type="entry name" value="PRA1"/>
    <property type="match status" value="1"/>
</dbReference>
<evidence type="ECO:0000256" key="5">
    <source>
        <dbReference type="ARBA" id="ARBA00022989"/>
    </source>
</evidence>
<dbReference type="STRING" id="59895.A0A103Y737"/>
<evidence type="ECO:0000256" key="6">
    <source>
        <dbReference type="ARBA" id="ARBA00023136"/>
    </source>
</evidence>
<evidence type="ECO:0000313" key="9">
    <source>
        <dbReference type="EMBL" id="KVI03719.1"/>
    </source>
</evidence>
<evidence type="ECO:0000313" key="10">
    <source>
        <dbReference type="Proteomes" id="UP000243975"/>
    </source>
</evidence>
<evidence type="ECO:0000256" key="8">
    <source>
        <dbReference type="SAM" id="Phobius"/>
    </source>
</evidence>
<organism evidence="9 10">
    <name type="scientific">Cynara cardunculus var. scolymus</name>
    <name type="common">Globe artichoke</name>
    <name type="synonym">Cynara scolymus</name>
    <dbReference type="NCBI Taxonomy" id="59895"/>
    <lineage>
        <taxon>Eukaryota</taxon>
        <taxon>Viridiplantae</taxon>
        <taxon>Streptophyta</taxon>
        <taxon>Embryophyta</taxon>
        <taxon>Tracheophyta</taxon>
        <taxon>Spermatophyta</taxon>
        <taxon>Magnoliopsida</taxon>
        <taxon>eudicotyledons</taxon>
        <taxon>Gunneridae</taxon>
        <taxon>Pentapetalae</taxon>
        <taxon>asterids</taxon>
        <taxon>campanulids</taxon>
        <taxon>Asterales</taxon>
        <taxon>Asteraceae</taxon>
        <taxon>Carduoideae</taxon>
        <taxon>Cardueae</taxon>
        <taxon>Carduinae</taxon>
        <taxon>Cynara</taxon>
    </lineage>
</organism>
<keyword evidence="4 8" id="KW-0812">Transmembrane</keyword>
<dbReference type="GO" id="GO:0016192">
    <property type="term" value="P:vesicle-mediated transport"/>
    <property type="evidence" value="ECO:0007669"/>
    <property type="project" value="UniProtKB-ARBA"/>
</dbReference>
<dbReference type="GO" id="GO:0005794">
    <property type="term" value="C:Golgi apparatus"/>
    <property type="evidence" value="ECO:0007669"/>
    <property type="project" value="TreeGrafter"/>
</dbReference>
<dbReference type="GO" id="GO:0005783">
    <property type="term" value="C:endoplasmic reticulum"/>
    <property type="evidence" value="ECO:0007669"/>
    <property type="project" value="UniProtKB-ARBA"/>
</dbReference>
<dbReference type="InterPro" id="IPR004895">
    <property type="entry name" value="Prenylated_rab_accept_PRA1"/>
</dbReference>
<proteinExistence type="inferred from homology"/>
<gene>
    <name evidence="9" type="ORF">Ccrd_017992</name>
</gene>
<comment type="similarity">
    <text evidence="3">Belongs to the PRA1 family.</text>
</comment>
<protein>
    <submittedName>
        <fullName evidence="9">Prenylated rab acceptor PRA1</fullName>
    </submittedName>
</protein>
<feature type="transmembrane region" description="Helical" evidence="8">
    <location>
        <begin position="144"/>
        <end position="177"/>
    </location>
</feature>
<evidence type="ECO:0000256" key="7">
    <source>
        <dbReference type="SAM" id="MobiDB-lite"/>
    </source>
</evidence>
<feature type="region of interest" description="Disordered" evidence="7">
    <location>
        <begin position="1"/>
        <end position="20"/>
    </location>
</feature>
<feature type="compositionally biased region" description="Low complexity" evidence="7">
    <location>
        <begin position="218"/>
        <end position="243"/>
    </location>
</feature>
<keyword evidence="5 8" id="KW-1133">Transmembrane helix</keyword>
<evidence type="ECO:0000256" key="4">
    <source>
        <dbReference type="ARBA" id="ARBA00022692"/>
    </source>
</evidence>
<feature type="transmembrane region" description="Helical" evidence="8">
    <location>
        <begin position="104"/>
        <end position="123"/>
    </location>
</feature>
<dbReference type="Proteomes" id="UP000243975">
    <property type="component" value="Unassembled WGS sequence"/>
</dbReference>
<name>A0A103Y737_CYNCS</name>
<dbReference type="AlphaFoldDB" id="A0A103Y737"/>
<evidence type="ECO:0000256" key="3">
    <source>
        <dbReference type="ARBA" id="ARBA00006483"/>
    </source>
</evidence>
<dbReference type="PANTHER" id="PTHR19317">
    <property type="entry name" value="PRENYLATED RAB ACCEPTOR 1-RELATED"/>
    <property type="match status" value="1"/>
</dbReference>
<comment type="subcellular location">
    <subcellularLocation>
        <location evidence="2">Membrane</location>
        <topology evidence="2">Multi-pass membrane protein</topology>
    </subcellularLocation>
</comment>